<evidence type="ECO:0000313" key="3">
    <source>
        <dbReference type="EMBL" id="CAD8191733.1"/>
    </source>
</evidence>
<dbReference type="PROSITE" id="PS50297">
    <property type="entry name" value="ANK_REP_REGION"/>
    <property type="match status" value="1"/>
</dbReference>
<dbReference type="PANTHER" id="PTHR23092:SF15">
    <property type="entry name" value="INACTIVE NON-CANONICAL POLY(A) RNA POLYMERASE PROTEIN TRF4-2-RELATED"/>
    <property type="match status" value="1"/>
</dbReference>
<evidence type="ECO:0000259" key="2">
    <source>
        <dbReference type="Pfam" id="PF22600"/>
    </source>
</evidence>
<dbReference type="GO" id="GO:0031499">
    <property type="term" value="C:TRAMP complex"/>
    <property type="evidence" value="ECO:0007669"/>
    <property type="project" value="TreeGrafter"/>
</dbReference>
<protein>
    <recommendedName>
        <fullName evidence="2">Poly(A) RNA polymerase mitochondrial-like central palm domain-containing protein</fullName>
    </recommendedName>
</protein>
<feature type="repeat" description="ANK" evidence="1">
    <location>
        <begin position="368"/>
        <end position="388"/>
    </location>
</feature>
<dbReference type="SMART" id="SM00248">
    <property type="entry name" value="ANK"/>
    <property type="match status" value="4"/>
</dbReference>
<gene>
    <name evidence="3" type="ORF">POCTA_138.1.T1000153</name>
</gene>
<dbReference type="GO" id="GO:0003729">
    <property type="term" value="F:mRNA binding"/>
    <property type="evidence" value="ECO:0007669"/>
    <property type="project" value="TreeGrafter"/>
</dbReference>
<dbReference type="OrthoDB" id="273917at2759"/>
<feature type="domain" description="Poly(A) RNA polymerase mitochondrial-like central palm" evidence="2">
    <location>
        <begin position="545"/>
        <end position="627"/>
    </location>
</feature>
<proteinExistence type="predicted"/>
<dbReference type="OMA" id="LECIQNT"/>
<sequence>MPHSHAQPKDSNFTLGRTTSYESSQFCRSLDIMVYRRASTKDEINYHSQSKNPSCNDDKLGICNITWINPTLYIEMDELQTKVWRSLKKQQLESVYSVDIIVLKNQNEFEFSFEISMLSCFLRVRELSILINENYANRSNRTKLQVPYLSILIGRVKTQKLDGNMRLFELAHILINGQRTLILQESLNALNALNAIVDGPSIENCRSDKLRYSNSCKFVGLYVQLEEYIRTNQIGQASYSQAFLECIQNTRDSEDHFQCIQQILKQSIDFNYKDNQGNTAIVYAARTAKISILNEIIKYKEKIETKQIKLALDIAIQSEQDNWDIVETLLQITSLDKPQHLIKSLQKGNYKTASKIIEKYGASGQDENGDTALHVASRKGELNIIKQICQKEFLFQKKNKQNQTPLDVAANEKIKDLLIMEENLFAKSPNRKKKQEEQQENIQKIGKQEEGEADILLKLNKIVQKREQETQTQIKERKEIEVQIPEKIAIDQSFYHQLICESKSTLPQHKIGLDDIVKQLTFEINTFTQELSKYLDEQKPIIDKIVFLVDETVQNVQLKSRAFLYGSCQTGLNLLDSDIDIVIETVESEEIILLFKLADQFKRTSFIKDVKVIENAKKPVLKMQCSKEFQDKLVDITISRNDHSGRKTANSMIEFQKEFKQFRSLALMLKFYFKSINLLNSYQGGLNSYCILTMILALLQIKRIRDNENEEIGKTFLDFFDLYGQDLDYYNKIINIVPSQSENMQIDEPNIYQQQYFQFDQGCQELVILDLHNKNNNIASSTFKIKNIKNALSFGYSAILNAKKCEQPCFFSGYNKPVCCILKQMIQQSKNNHLNSLSKSKQPFYFFNNTY</sequence>
<name>A0A8S1WPV9_PAROT</name>
<dbReference type="InterPro" id="IPR054708">
    <property type="entry name" value="MTPAP-like_central"/>
</dbReference>
<dbReference type="PANTHER" id="PTHR23092">
    <property type="entry name" value="POLY(A) RNA POLYMERASE"/>
    <property type="match status" value="1"/>
</dbReference>
<accession>A0A8S1WPV9</accession>
<organism evidence="3 4">
    <name type="scientific">Paramecium octaurelia</name>
    <dbReference type="NCBI Taxonomy" id="43137"/>
    <lineage>
        <taxon>Eukaryota</taxon>
        <taxon>Sar</taxon>
        <taxon>Alveolata</taxon>
        <taxon>Ciliophora</taxon>
        <taxon>Intramacronucleata</taxon>
        <taxon>Oligohymenophorea</taxon>
        <taxon>Peniculida</taxon>
        <taxon>Parameciidae</taxon>
        <taxon>Paramecium</taxon>
    </lineage>
</organism>
<keyword evidence="4" id="KW-1185">Reference proteome</keyword>
<dbReference type="PROSITE" id="PS50088">
    <property type="entry name" value="ANK_REPEAT"/>
    <property type="match status" value="1"/>
</dbReference>
<dbReference type="InterPro" id="IPR002110">
    <property type="entry name" value="Ankyrin_rpt"/>
</dbReference>
<dbReference type="GO" id="GO:1990817">
    <property type="term" value="F:poly(A) RNA polymerase activity"/>
    <property type="evidence" value="ECO:0007669"/>
    <property type="project" value="InterPro"/>
</dbReference>
<dbReference type="EMBL" id="CAJJDP010000100">
    <property type="protein sequence ID" value="CAD8191733.1"/>
    <property type="molecule type" value="Genomic_DNA"/>
</dbReference>
<evidence type="ECO:0000256" key="1">
    <source>
        <dbReference type="PROSITE-ProRule" id="PRU00023"/>
    </source>
</evidence>
<dbReference type="GO" id="GO:0043634">
    <property type="term" value="P:polyadenylation-dependent ncRNA catabolic process"/>
    <property type="evidence" value="ECO:0007669"/>
    <property type="project" value="TreeGrafter"/>
</dbReference>
<reference evidence="3" key="1">
    <citation type="submission" date="2021-01" db="EMBL/GenBank/DDBJ databases">
        <authorList>
            <consortium name="Genoscope - CEA"/>
            <person name="William W."/>
        </authorList>
    </citation>
    <scope>NUCLEOTIDE SEQUENCE</scope>
</reference>
<keyword evidence="1" id="KW-0040">ANK repeat</keyword>
<comment type="caution">
    <text evidence="3">The sequence shown here is derived from an EMBL/GenBank/DDBJ whole genome shotgun (WGS) entry which is preliminary data.</text>
</comment>
<dbReference type="GO" id="GO:0031123">
    <property type="term" value="P:RNA 3'-end processing"/>
    <property type="evidence" value="ECO:0007669"/>
    <property type="project" value="TreeGrafter"/>
</dbReference>
<dbReference type="GO" id="GO:0005730">
    <property type="term" value="C:nucleolus"/>
    <property type="evidence" value="ECO:0007669"/>
    <property type="project" value="TreeGrafter"/>
</dbReference>
<evidence type="ECO:0000313" key="4">
    <source>
        <dbReference type="Proteomes" id="UP000683925"/>
    </source>
</evidence>
<dbReference type="Pfam" id="PF22600">
    <property type="entry name" value="MTPAP-like_central"/>
    <property type="match status" value="1"/>
</dbReference>
<dbReference type="Proteomes" id="UP000683925">
    <property type="component" value="Unassembled WGS sequence"/>
</dbReference>
<dbReference type="AlphaFoldDB" id="A0A8S1WPV9"/>
<dbReference type="Pfam" id="PF12796">
    <property type="entry name" value="Ank_2"/>
    <property type="match status" value="1"/>
</dbReference>
<dbReference type="InterPro" id="IPR045862">
    <property type="entry name" value="Trf4-like"/>
</dbReference>
<dbReference type="CDD" id="cd05402">
    <property type="entry name" value="NT_PAP_TUTase"/>
    <property type="match status" value="1"/>
</dbReference>